<evidence type="ECO:0000256" key="5">
    <source>
        <dbReference type="ARBA" id="ARBA00022989"/>
    </source>
</evidence>
<evidence type="ECO:0000313" key="16">
    <source>
        <dbReference type="Proteomes" id="UP000033220"/>
    </source>
</evidence>
<keyword evidence="5 11" id="KW-1133">Transmembrane helix</keyword>
<dbReference type="Pfam" id="PF00015">
    <property type="entry name" value="MCPsignal"/>
    <property type="match status" value="1"/>
</dbReference>
<keyword evidence="4 11" id="KW-0812">Transmembrane</keyword>
<feature type="transmembrane region" description="Helical" evidence="11">
    <location>
        <begin position="7"/>
        <end position="33"/>
    </location>
</feature>
<name>H6SJ58_PARPM</name>
<dbReference type="OrthoDB" id="7260004at2"/>
<dbReference type="Proteomes" id="UP000033220">
    <property type="component" value="Chromosome DSM 122"/>
</dbReference>
<dbReference type="eggNOG" id="COG0840">
    <property type="taxonomic scope" value="Bacteria"/>
</dbReference>
<comment type="similarity">
    <text evidence="8">Belongs to the methyl-accepting chemotaxis (MCP) protein family.</text>
</comment>
<evidence type="ECO:0000259" key="14">
    <source>
        <dbReference type="PROSITE" id="PS50885"/>
    </source>
</evidence>
<evidence type="ECO:0000256" key="11">
    <source>
        <dbReference type="SAM" id="Phobius"/>
    </source>
</evidence>
<evidence type="ECO:0000259" key="12">
    <source>
        <dbReference type="PROSITE" id="PS50111"/>
    </source>
</evidence>
<dbReference type="Gene3D" id="6.10.340.10">
    <property type="match status" value="1"/>
</dbReference>
<dbReference type="InterPro" id="IPR004090">
    <property type="entry name" value="Chemotax_Me-accpt_rcpt"/>
</dbReference>
<protein>
    <submittedName>
        <fullName evidence="15">Methyl-accepting chemotaxis protein, putative</fullName>
    </submittedName>
</protein>
<evidence type="ECO:0000259" key="13">
    <source>
        <dbReference type="PROSITE" id="PS50192"/>
    </source>
</evidence>
<dbReference type="GO" id="GO:0007165">
    <property type="term" value="P:signal transduction"/>
    <property type="evidence" value="ECO:0007669"/>
    <property type="project" value="UniProtKB-KW"/>
</dbReference>
<gene>
    <name evidence="15" type="ORF">RSPPHO_01397</name>
</gene>
<dbReference type="InterPro" id="IPR004089">
    <property type="entry name" value="MCPsignal_dom"/>
</dbReference>
<dbReference type="PANTHER" id="PTHR32089:SF112">
    <property type="entry name" value="LYSOZYME-LIKE PROTEIN-RELATED"/>
    <property type="match status" value="1"/>
</dbReference>
<dbReference type="KEGG" id="rpm:RSPPHO_01397"/>
<dbReference type="InterPro" id="IPR003660">
    <property type="entry name" value="HAMP_dom"/>
</dbReference>
<keyword evidence="10" id="KW-0175">Coiled coil</keyword>
<dbReference type="Pfam" id="PF17200">
    <property type="entry name" value="sCache_2"/>
    <property type="match status" value="1"/>
</dbReference>
<accession>H6SJ58</accession>
<dbReference type="Pfam" id="PF00672">
    <property type="entry name" value="HAMP"/>
    <property type="match status" value="1"/>
</dbReference>
<evidence type="ECO:0000256" key="8">
    <source>
        <dbReference type="ARBA" id="ARBA00029447"/>
    </source>
</evidence>
<evidence type="ECO:0000256" key="6">
    <source>
        <dbReference type="ARBA" id="ARBA00023136"/>
    </source>
</evidence>
<dbReference type="SMART" id="SM00283">
    <property type="entry name" value="MA"/>
    <property type="match status" value="1"/>
</dbReference>
<dbReference type="CDD" id="cd12912">
    <property type="entry name" value="PDC2_MCP_like"/>
    <property type="match status" value="1"/>
</dbReference>
<keyword evidence="16" id="KW-1185">Reference proteome</keyword>
<evidence type="ECO:0000256" key="7">
    <source>
        <dbReference type="ARBA" id="ARBA00023224"/>
    </source>
</evidence>
<dbReference type="Gene3D" id="3.30.450.20">
    <property type="entry name" value="PAS domain"/>
    <property type="match status" value="1"/>
</dbReference>
<dbReference type="PROSITE" id="PS50192">
    <property type="entry name" value="T_SNARE"/>
    <property type="match status" value="1"/>
</dbReference>
<keyword evidence="7 9" id="KW-0807">Transducer</keyword>
<keyword evidence="3" id="KW-0997">Cell inner membrane</keyword>
<evidence type="ECO:0000256" key="1">
    <source>
        <dbReference type="ARBA" id="ARBA00004429"/>
    </source>
</evidence>
<dbReference type="EMBL" id="HE663493">
    <property type="protein sequence ID" value="CCG08023.1"/>
    <property type="molecule type" value="Genomic_DNA"/>
</dbReference>
<reference evidence="15 16" key="1">
    <citation type="submission" date="2012-02" db="EMBL/GenBank/DDBJ databases">
        <title>Shotgun genome sequence of Phaeospirillum photometricum DSM 122.</title>
        <authorList>
            <person name="Duquesne K."/>
            <person name="Sturgis J."/>
        </authorList>
    </citation>
    <scope>NUCLEOTIDE SEQUENCE [LARGE SCALE GENOMIC DNA]</scope>
    <source>
        <strain evidence="16">DSM122</strain>
    </source>
</reference>
<dbReference type="InterPro" id="IPR000727">
    <property type="entry name" value="T_SNARE_dom"/>
</dbReference>
<dbReference type="GO" id="GO:0004888">
    <property type="term" value="F:transmembrane signaling receptor activity"/>
    <property type="evidence" value="ECO:0007669"/>
    <property type="project" value="InterPro"/>
</dbReference>
<dbReference type="STRING" id="1150469.RSPPHO_01397"/>
<sequence length="559" mass="59123">MLKNTPIAYRLLVIVALTIVGMTLMGGAGLTLIRDSLVNERENMTRAVVETSVSVVASLFERARAGEMSEADAKAQAVKQLRAIRFGNNDYIFVYDTKGTVIALPDDKAIGQNRLDFTDSKGATPTREIIRLAAGGGGSLTYYYPKAGGTQPLPKMSTVKPFAAWDWIIGTGVYVDDIDDTFYHHLMLMALVGTGALLLTLSGAFLVSRGITAPLGRVTRAMERLAGGDLGVRIHETDRKDEIGRLARALETFRTNAREVERLKHDQEEARTQTESQRRAAMVALADRFQSSVAAIVGAVTDGAQRMREAASGLVRVAETTGDQSAHVAASSEQASANVQTVAAATEELAASIAEIARQITQANTIAGKASEDMVQAQGIMGGLTEAARRIGDVMDLISGIAAQTNLLALNATIEAARAGDAGKGFAVVAGEVKTLATQTAHATGDISAQIGAIREASASAASAIEAIGSTLRDINSTSSAIASAVEEQGATTRDISRNVDQAAQGTRQVSHTINSVRDNAQATRQAAGDLLSASETLFEQIMRLRDEVDRFLSHVRAP</sequence>
<evidence type="ECO:0000256" key="4">
    <source>
        <dbReference type="ARBA" id="ARBA00022692"/>
    </source>
</evidence>
<dbReference type="SMART" id="SM00304">
    <property type="entry name" value="HAMP"/>
    <property type="match status" value="2"/>
</dbReference>
<dbReference type="GO" id="GO:0006935">
    <property type="term" value="P:chemotaxis"/>
    <property type="evidence" value="ECO:0007669"/>
    <property type="project" value="InterPro"/>
</dbReference>
<dbReference type="PRINTS" id="PR00260">
    <property type="entry name" value="CHEMTRNSDUCR"/>
</dbReference>
<dbReference type="PATRIC" id="fig|1150469.3.peg.1576"/>
<evidence type="ECO:0000256" key="9">
    <source>
        <dbReference type="PROSITE-ProRule" id="PRU00284"/>
    </source>
</evidence>
<evidence type="ECO:0000256" key="3">
    <source>
        <dbReference type="ARBA" id="ARBA00022519"/>
    </source>
</evidence>
<evidence type="ECO:0000256" key="2">
    <source>
        <dbReference type="ARBA" id="ARBA00022475"/>
    </source>
</evidence>
<dbReference type="AlphaFoldDB" id="H6SJ58"/>
<keyword evidence="2" id="KW-1003">Cell membrane</keyword>
<feature type="domain" description="HAMP" evidence="14">
    <location>
        <begin position="209"/>
        <end position="262"/>
    </location>
</feature>
<keyword evidence="6 11" id="KW-0472">Membrane</keyword>
<dbReference type="InterPro" id="IPR033480">
    <property type="entry name" value="sCache_2"/>
</dbReference>
<dbReference type="CDD" id="cd06225">
    <property type="entry name" value="HAMP"/>
    <property type="match status" value="1"/>
</dbReference>
<dbReference type="SUPFAM" id="SSF58104">
    <property type="entry name" value="Methyl-accepting chemotaxis protein (MCP) signaling domain"/>
    <property type="match status" value="1"/>
</dbReference>
<feature type="coiled-coil region" evidence="10">
    <location>
        <begin position="250"/>
        <end position="277"/>
    </location>
</feature>
<dbReference type="RefSeq" id="WP_014414662.1">
    <property type="nucleotide sequence ID" value="NC_017059.1"/>
</dbReference>
<feature type="domain" description="T-SNARE coiled-coil homology" evidence="13">
    <location>
        <begin position="455"/>
        <end position="517"/>
    </location>
</feature>
<organism evidence="15 16">
    <name type="scientific">Pararhodospirillum photometricum DSM 122</name>
    <dbReference type="NCBI Taxonomy" id="1150469"/>
    <lineage>
        <taxon>Bacteria</taxon>
        <taxon>Pseudomonadati</taxon>
        <taxon>Pseudomonadota</taxon>
        <taxon>Alphaproteobacteria</taxon>
        <taxon>Rhodospirillales</taxon>
        <taxon>Rhodospirillaceae</taxon>
        <taxon>Pararhodospirillum</taxon>
    </lineage>
</organism>
<dbReference type="GO" id="GO:0005886">
    <property type="term" value="C:plasma membrane"/>
    <property type="evidence" value="ECO:0007669"/>
    <property type="project" value="UniProtKB-SubCell"/>
</dbReference>
<dbReference type="SMART" id="SM01049">
    <property type="entry name" value="Cache_2"/>
    <property type="match status" value="1"/>
</dbReference>
<dbReference type="Gene3D" id="1.10.287.950">
    <property type="entry name" value="Methyl-accepting chemotaxis protein"/>
    <property type="match status" value="1"/>
</dbReference>
<dbReference type="HOGENOM" id="CLU_000445_107_27_5"/>
<dbReference type="PANTHER" id="PTHR32089">
    <property type="entry name" value="METHYL-ACCEPTING CHEMOTAXIS PROTEIN MCPB"/>
    <property type="match status" value="1"/>
</dbReference>
<dbReference type="PROSITE" id="PS50111">
    <property type="entry name" value="CHEMOTAXIS_TRANSDUC_2"/>
    <property type="match status" value="1"/>
</dbReference>
<comment type="subcellular location">
    <subcellularLocation>
        <location evidence="1">Cell inner membrane</location>
        <topology evidence="1">Multi-pass membrane protein</topology>
    </subcellularLocation>
</comment>
<proteinExistence type="inferred from homology"/>
<dbReference type="PROSITE" id="PS50885">
    <property type="entry name" value="HAMP"/>
    <property type="match status" value="1"/>
</dbReference>
<feature type="domain" description="Methyl-accepting transducer" evidence="12">
    <location>
        <begin position="303"/>
        <end position="525"/>
    </location>
</feature>
<evidence type="ECO:0000313" key="15">
    <source>
        <dbReference type="EMBL" id="CCG08023.1"/>
    </source>
</evidence>
<evidence type="ECO:0000256" key="10">
    <source>
        <dbReference type="SAM" id="Coils"/>
    </source>
</evidence>